<organism evidence="1 2">
    <name type="scientific">Nocardiopsis tropica</name>
    <dbReference type="NCBI Taxonomy" id="109330"/>
    <lineage>
        <taxon>Bacteria</taxon>
        <taxon>Bacillati</taxon>
        <taxon>Actinomycetota</taxon>
        <taxon>Actinomycetes</taxon>
        <taxon>Streptosporangiales</taxon>
        <taxon>Nocardiopsidaceae</taxon>
        <taxon>Nocardiopsis</taxon>
    </lineage>
</organism>
<name>A0ABV1ZR98_9ACTN</name>
<keyword evidence="2" id="KW-1185">Reference proteome</keyword>
<comment type="caution">
    <text evidence="1">The sequence shown here is derived from an EMBL/GenBank/DDBJ whole genome shotgun (WGS) entry which is preliminary data.</text>
</comment>
<sequence>MFTMRSATEDDTPGVASMITARCDWMEQRGSESWRENVDAFTARPATAFAPIDQETPCSQD</sequence>
<dbReference type="RefSeq" id="WP_352983007.1">
    <property type="nucleotide sequence ID" value="NZ_JBEQNA010000017.1"/>
</dbReference>
<accession>A0ABV1ZR98</accession>
<reference evidence="1 2" key="1">
    <citation type="submission" date="2024-06" db="EMBL/GenBank/DDBJ databases">
        <authorList>
            <person name="Bataeva Y.V."/>
            <person name="Grigorian L.N."/>
            <person name="Solomentsev V.I."/>
        </authorList>
    </citation>
    <scope>NUCLEOTIDE SEQUENCE [LARGE SCALE GENOMIC DNA]</scope>
    <source>
        <strain evidence="2">SCPM-O-B-12605 (RCAM04882)</strain>
    </source>
</reference>
<proteinExistence type="predicted"/>
<dbReference type="Proteomes" id="UP001432401">
    <property type="component" value="Unassembled WGS sequence"/>
</dbReference>
<dbReference type="EMBL" id="JBEQNB010000004">
    <property type="protein sequence ID" value="MES0833636.1"/>
    <property type="molecule type" value="Genomic_DNA"/>
</dbReference>
<evidence type="ECO:0000313" key="1">
    <source>
        <dbReference type="EMBL" id="MES0833636.1"/>
    </source>
</evidence>
<dbReference type="Gene3D" id="3.40.630.30">
    <property type="match status" value="1"/>
</dbReference>
<evidence type="ECO:0000313" key="2">
    <source>
        <dbReference type="Proteomes" id="UP001432401"/>
    </source>
</evidence>
<evidence type="ECO:0008006" key="3">
    <source>
        <dbReference type="Google" id="ProtNLM"/>
    </source>
</evidence>
<protein>
    <recommendedName>
        <fullName evidence="3">Acetyltransferase</fullName>
    </recommendedName>
</protein>
<gene>
    <name evidence="1" type="ORF">ABUK86_07615</name>
</gene>